<evidence type="ECO:0000313" key="4">
    <source>
        <dbReference type="Proteomes" id="UP000287388"/>
    </source>
</evidence>
<organism evidence="2 4">
    <name type="scientific">Brevundimonas diminuta</name>
    <name type="common">Pseudomonas diminuta</name>
    <dbReference type="NCBI Taxonomy" id="293"/>
    <lineage>
        <taxon>Bacteria</taxon>
        <taxon>Pseudomonadati</taxon>
        <taxon>Pseudomonadota</taxon>
        <taxon>Alphaproteobacteria</taxon>
        <taxon>Caulobacterales</taxon>
        <taxon>Caulobacteraceae</taxon>
        <taxon>Brevundimonas</taxon>
    </lineage>
</organism>
<dbReference type="AlphaFoldDB" id="A0A410NVU5"/>
<name>A0A410NVU5_BREDI</name>
<feature type="coiled-coil region" evidence="1">
    <location>
        <begin position="65"/>
        <end position="92"/>
    </location>
</feature>
<gene>
    <name evidence="2" type="ORF">EQG53_06285</name>
    <name evidence="3" type="ORF">I6H83_16145</name>
</gene>
<keyword evidence="1" id="KW-0175">Coiled coil</keyword>
<reference evidence="2 4" key="1">
    <citation type="submission" date="2019-01" db="EMBL/GenBank/DDBJ databases">
        <title>Brevundimonas diminuta Genome sequencing and assembly.</title>
        <authorList>
            <person name="Chen H."/>
        </authorList>
    </citation>
    <scope>NUCLEOTIDE SEQUENCE [LARGE SCALE GENOMIC DNA]</scope>
    <source>
        <strain evidence="2">ATCC</strain>
        <strain evidence="4">ATCC(B) 19146</strain>
    </source>
</reference>
<dbReference type="EMBL" id="CP035093">
    <property type="protein sequence ID" value="QAT13998.1"/>
    <property type="molecule type" value="Genomic_DNA"/>
</dbReference>
<evidence type="ECO:0000313" key="2">
    <source>
        <dbReference type="EMBL" id="QAT13998.1"/>
    </source>
</evidence>
<proteinExistence type="predicted"/>
<dbReference type="EMBL" id="CP066026">
    <property type="protein sequence ID" value="QQB88633.1"/>
    <property type="molecule type" value="Genomic_DNA"/>
</dbReference>
<dbReference type="RefSeq" id="WP_128719453.1">
    <property type="nucleotide sequence ID" value="NZ_BJNC01000027.1"/>
</dbReference>
<sequence>MARVSLKKRLARGTRRLRDWSYRPAANSAKRIAEPLTIAGRSEMVAFRNAWDQHIPQFLAAVSRVRSMEIEVENLKNRIALLEANASLQSNQEVKN</sequence>
<dbReference type="Proteomes" id="UP000596117">
    <property type="component" value="Chromosome"/>
</dbReference>
<evidence type="ECO:0000313" key="5">
    <source>
        <dbReference type="Proteomes" id="UP000596117"/>
    </source>
</evidence>
<dbReference type="KEGG" id="bdm:EQG53_06285"/>
<accession>A0A410NVU5</accession>
<dbReference type="Proteomes" id="UP000287388">
    <property type="component" value="Chromosome"/>
</dbReference>
<keyword evidence="5" id="KW-1185">Reference proteome</keyword>
<reference evidence="3 5" key="2">
    <citation type="submission" date="2020-12" db="EMBL/GenBank/DDBJ databases">
        <title>FDA dAtabase for Regulatory Grade micrObial Sequences (FDA-ARGOS): Supporting development and validation of Infectious Disease Dx tests.</title>
        <authorList>
            <person name="Kerrigan L."/>
            <person name="Long C."/>
            <person name="Tallon L."/>
            <person name="Sadzewicz L."/>
            <person name="Zhao X."/>
            <person name="Boylan J."/>
            <person name="Ott S."/>
            <person name="Bowen H."/>
            <person name="Vavikolanu K."/>
            <person name="Mehta A."/>
            <person name="Aluvathingal J."/>
            <person name="Nadendla S."/>
            <person name="Yan Y."/>
            <person name="Sichtig H."/>
        </authorList>
    </citation>
    <scope>NUCLEOTIDE SEQUENCE [LARGE SCALE GENOMIC DNA]</scope>
    <source>
        <strain evidence="3 5">FDAARGOS_1026</strain>
    </source>
</reference>
<evidence type="ECO:0000313" key="3">
    <source>
        <dbReference type="EMBL" id="QQB88633.1"/>
    </source>
</evidence>
<protein>
    <submittedName>
        <fullName evidence="2">Uncharacterized protein</fullName>
    </submittedName>
</protein>
<evidence type="ECO:0000256" key="1">
    <source>
        <dbReference type="SAM" id="Coils"/>
    </source>
</evidence>